<evidence type="ECO:0000313" key="2">
    <source>
        <dbReference type="Proteomes" id="UP000305848"/>
    </source>
</evidence>
<keyword evidence="1" id="KW-0449">Lipoprotein</keyword>
<accession>A0A4U3L737</accession>
<name>A0A4U3L737_9BACT</name>
<organism evidence="1 2">
    <name type="scientific">Ilyomonas limi</name>
    <dbReference type="NCBI Taxonomy" id="2575867"/>
    <lineage>
        <taxon>Bacteria</taxon>
        <taxon>Pseudomonadati</taxon>
        <taxon>Bacteroidota</taxon>
        <taxon>Chitinophagia</taxon>
        <taxon>Chitinophagales</taxon>
        <taxon>Chitinophagaceae</taxon>
        <taxon>Ilyomonas</taxon>
    </lineage>
</organism>
<reference evidence="1 2" key="1">
    <citation type="submission" date="2019-05" db="EMBL/GenBank/DDBJ databases">
        <title>Panacibacter sp. strain 17mud1-8 Genome sequencing and assembly.</title>
        <authorList>
            <person name="Chhetri G."/>
        </authorList>
    </citation>
    <scope>NUCLEOTIDE SEQUENCE [LARGE SCALE GENOMIC DNA]</scope>
    <source>
        <strain evidence="1 2">17mud1-8</strain>
    </source>
</reference>
<dbReference type="EMBL" id="SZQL01000003">
    <property type="protein sequence ID" value="TKK70204.1"/>
    <property type="molecule type" value="Genomic_DNA"/>
</dbReference>
<comment type="caution">
    <text evidence="1">The sequence shown here is derived from an EMBL/GenBank/DDBJ whole genome shotgun (WGS) entry which is preliminary data.</text>
</comment>
<dbReference type="OrthoDB" id="982482at2"/>
<dbReference type="InterPro" id="IPR020018">
    <property type="entry name" value="Motility-assoc_lipoprot_GldH"/>
</dbReference>
<sequence>MHCNTAMYFYKKETLKIYFIIILLAAFVAGCQQLDVYEKTIPFPKHEWAAAEKPTFNFTITDTAAHYNVFIVLRHGDAYHFNNLWMDITTIPPGDTVQTVRANLKLGDNQKWLGNTIDDIVEHRILINTNPLKFKAGNYKFMLQQVMRENPLQYVLNAGIRVEKVTP</sequence>
<dbReference type="NCBIfam" id="TIGR03511">
    <property type="entry name" value="GldH_lipo"/>
    <property type="match status" value="1"/>
</dbReference>
<dbReference type="AlphaFoldDB" id="A0A4U3L737"/>
<protein>
    <submittedName>
        <fullName evidence="1">Gliding motility lipoprotein GldH</fullName>
    </submittedName>
</protein>
<dbReference type="Pfam" id="PF14109">
    <property type="entry name" value="GldH_lipo"/>
    <property type="match status" value="1"/>
</dbReference>
<evidence type="ECO:0000313" key="1">
    <source>
        <dbReference type="EMBL" id="TKK70204.1"/>
    </source>
</evidence>
<keyword evidence="2" id="KW-1185">Reference proteome</keyword>
<proteinExistence type="predicted"/>
<gene>
    <name evidence="1" type="primary">gldH</name>
    <name evidence="1" type="ORF">FC093_05495</name>
</gene>
<dbReference type="Proteomes" id="UP000305848">
    <property type="component" value="Unassembled WGS sequence"/>
</dbReference>